<dbReference type="EMBL" id="JARK01000141">
    <property type="protein sequence ID" value="EYC42135.1"/>
    <property type="molecule type" value="Genomic_DNA"/>
</dbReference>
<comment type="caution">
    <text evidence="1">The sequence shown here is derived from an EMBL/GenBank/DDBJ whole genome shotgun (WGS) entry which is preliminary data.</text>
</comment>
<dbReference type="InterPro" id="IPR043502">
    <property type="entry name" value="DNA/RNA_pol_sf"/>
</dbReference>
<sequence>MNTRDEPMILSAGEEIGQWGTEKWKESWEDLNPLMLDNAVDELSFEDRQRLLFDQIKTSSNVAEICADVRDVLDEFADAFAVCDRELTGTKIVEMDIDTGEHKPIKMKTRPVPLGIRKKLKDLLEDLEKRQIIEKSHSEWAFPIVLVEKKDGSLRLCVDYRVEQKDKARLVSITHYRCGIAKPCEQEVFLHARSL</sequence>
<evidence type="ECO:0000313" key="1">
    <source>
        <dbReference type="EMBL" id="EYC42135.1"/>
    </source>
</evidence>
<proteinExistence type="predicted"/>
<evidence type="ECO:0000313" key="2">
    <source>
        <dbReference type="Proteomes" id="UP000024635"/>
    </source>
</evidence>
<dbReference type="InterPro" id="IPR050951">
    <property type="entry name" value="Retrovirus_Pol_polyprotein"/>
</dbReference>
<gene>
    <name evidence="1" type="primary">Acey_s0541.g3183</name>
    <name evidence="1" type="ORF">Y032_0541g3183</name>
</gene>
<reference evidence="2" key="1">
    <citation type="journal article" date="2015" name="Nat. Genet.">
        <title>The genome and transcriptome of the zoonotic hookworm Ancylostoma ceylanicum identify infection-specific gene families.</title>
        <authorList>
            <person name="Schwarz E.M."/>
            <person name="Hu Y."/>
            <person name="Antoshechkin I."/>
            <person name="Miller M.M."/>
            <person name="Sternberg P.W."/>
            <person name="Aroian R.V."/>
        </authorList>
    </citation>
    <scope>NUCLEOTIDE SEQUENCE</scope>
    <source>
        <strain evidence="2">HY135</strain>
    </source>
</reference>
<dbReference type="PANTHER" id="PTHR37984">
    <property type="entry name" value="PROTEIN CBG26694"/>
    <property type="match status" value="1"/>
</dbReference>
<evidence type="ECO:0008006" key="3">
    <source>
        <dbReference type="Google" id="ProtNLM"/>
    </source>
</evidence>
<accession>A0A016WR56</accession>
<dbReference type="AlphaFoldDB" id="A0A016WR56"/>
<dbReference type="Gene3D" id="3.10.10.10">
    <property type="entry name" value="HIV Type 1 Reverse Transcriptase, subunit A, domain 1"/>
    <property type="match status" value="1"/>
</dbReference>
<protein>
    <recommendedName>
        <fullName evidence="3">Reverse transcriptase domain-containing protein</fullName>
    </recommendedName>
</protein>
<keyword evidence="2" id="KW-1185">Reference proteome</keyword>
<dbReference type="PANTHER" id="PTHR37984:SF5">
    <property type="entry name" value="PROTEIN NYNRIN-LIKE"/>
    <property type="match status" value="1"/>
</dbReference>
<name>A0A016WR56_9BILA</name>
<dbReference type="SUPFAM" id="SSF56672">
    <property type="entry name" value="DNA/RNA polymerases"/>
    <property type="match status" value="1"/>
</dbReference>
<dbReference type="Proteomes" id="UP000024635">
    <property type="component" value="Unassembled WGS sequence"/>
</dbReference>
<organism evidence="1 2">
    <name type="scientific">Ancylostoma ceylanicum</name>
    <dbReference type="NCBI Taxonomy" id="53326"/>
    <lineage>
        <taxon>Eukaryota</taxon>
        <taxon>Metazoa</taxon>
        <taxon>Ecdysozoa</taxon>
        <taxon>Nematoda</taxon>
        <taxon>Chromadorea</taxon>
        <taxon>Rhabditida</taxon>
        <taxon>Rhabditina</taxon>
        <taxon>Rhabditomorpha</taxon>
        <taxon>Strongyloidea</taxon>
        <taxon>Ancylostomatidae</taxon>
        <taxon>Ancylostomatinae</taxon>
        <taxon>Ancylostoma</taxon>
    </lineage>
</organism>
<dbReference type="OrthoDB" id="5865526at2759"/>